<dbReference type="Pfam" id="PF01554">
    <property type="entry name" value="MatE"/>
    <property type="match status" value="1"/>
</dbReference>
<evidence type="ECO:0000256" key="2">
    <source>
        <dbReference type="ARBA" id="ARBA00022475"/>
    </source>
</evidence>
<feature type="transmembrane region" description="Helical" evidence="6">
    <location>
        <begin position="18"/>
        <end position="41"/>
    </location>
</feature>
<evidence type="ECO:0000256" key="1">
    <source>
        <dbReference type="ARBA" id="ARBA00004651"/>
    </source>
</evidence>
<accession>G9YH55</accession>
<feature type="transmembrane region" description="Helical" evidence="6">
    <location>
        <begin position="242"/>
        <end position="264"/>
    </location>
</feature>
<name>G9YH55_9FIRM</name>
<feature type="transmembrane region" description="Helical" evidence="6">
    <location>
        <begin position="177"/>
        <end position="200"/>
    </location>
</feature>
<dbReference type="PANTHER" id="PTHR43823">
    <property type="entry name" value="SPORULATION PROTEIN YKVU"/>
    <property type="match status" value="1"/>
</dbReference>
<proteinExistence type="predicted"/>
<feature type="transmembrane region" description="Helical" evidence="6">
    <location>
        <begin position="212"/>
        <end position="235"/>
    </location>
</feature>
<organism evidence="7 8">
    <name type="scientific">Anaeroglobus geminatus F0357</name>
    <dbReference type="NCBI Taxonomy" id="861450"/>
    <lineage>
        <taxon>Bacteria</taxon>
        <taxon>Bacillati</taxon>
        <taxon>Bacillota</taxon>
        <taxon>Negativicutes</taxon>
        <taxon>Veillonellales</taxon>
        <taxon>Veillonellaceae</taxon>
        <taxon>Anaeroglobus</taxon>
    </lineage>
</organism>
<dbReference type="STRING" id="861450.HMPREF0080_00982"/>
<protein>
    <submittedName>
        <fullName evidence="7">MATE domain protein</fullName>
    </submittedName>
</protein>
<sequence length="298" mass="32418">MAGLILDIFLVTAGQPRLALLSSLIGGIVNIVLDYVTLFVFEWGLSGAAVATGIGYSVSAFVGIWYFTTQQHRILRLTRPAWRPRAVLMAMGNGASEMVTQLSMSVVIIVINNTMMRLAGAEGVAAISITQYMAELFAAVYLGYAEGVAALTSFCYGRKDMAELRGIFRRSLKLIGAFALFTTALSILIAVPVTSVFVPAGSRVYELAVYGFRIYAAGFLFVGFKTYGSSFFTALGDGRTSALLSFCHTMLFLLGFLYILPRIFGVDGVFMATPAADFCGACMAFVFFWQKRKVYQYG</sequence>
<keyword evidence="3 6" id="KW-0812">Transmembrane</keyword>
<keyword evidence="8" id="KW-1185">Reference proteome</keyword>
<evidence type="ECO:0000256" key="3">
    <source>
        <dbReference type="ARBA" id="ARBA00022692"/>
    </source>
</evidence>
<gene>
    <name evidence="7" type="ORF">HMPREF0080_00982</name>
</gene>
<evidence type="ECO:0000313" key="7">
    <source>
        <dbReference type="EMBL" id="EHM41110.1"/>
    </source>
</evidence>
<comment type="subcellular location">
    <subcellularLocation>
        <location evidence="1">Cell membrane</location>
        <topology evidence="1">Multi-pass membrane protein</topology>
    </subcellularLocation>
</comment>
<evidence type="ECO:0000256" key="5">
    <source>
        <dbReference type="ARBA" id="ARBA00023136"/>
    </source>
</evidence>
<dbReference type="PATRIC" id="fig|861450.3.peg.918"/>
<dbReference type="InterPro" id="IPR002528">
    <property type="entry name" value="MATE_fam"/>
</dbReference>
<feature type="transmembrane region" description="Helical" evidence="6">
    <location>
        <begin position="132"/>
        <end position="156"/>
    </location>
</feature>
<dbReference type="PANTHER" id="PTHR43823:SF3">
    <property type="entry name" value="MULTIDRUG EXPORT PROTEIN MEPA"/>
    <property type="match status" value="1"/>
</dbReference>
<feature type="transmembrane region" description="Helical" evidence="6">
    <location>
        <begin position="270"/>
        <end position="289"/>
    </location>
</feature>
<evidence type="ECO:0000256" key="4">
    <source>
        <dbReference type="ARBA" id="ARBA00022989"/>
    </source>
</evidence>
<comment type="caution">
    <text evidence="7">The sequence shown here is derived from an EMBL/GenBank/DDBJ whole genome shotgun (WGS) entry which is preliminary data.</text>
</comment>
<feature type="transmembrane region" description="Helical" evidence="6">
    <location>
        <begin position="87"/>
        <end position="112"/>
    </location>
</feature>
<dbReference type="Proteomes" id="UP000005481">
    <property type="component" value="Unassembled WGS sequence"/>
</dbReference>
<dbReference type="GO" id="GO:0005886">
    <property type="term" value="C:plasma membrane"/>
    <property type="evidence" value="ECO:0007669"/>
    <property type="project" value="UniProtKB-SubCell"/>
</dbReference>
<dbReference type="GO" id="GO:0015297">
    <property type="term" value="F:antiporter activity"/>
    <property type="evidence" value="ECO:0007669"/>
    <property type="project" value="InterPro"/>
</dbReference>
<dbReference type="eggNOG" id="COG0534">
    <property type="taxonomic scope" value="Bacteria"/>
</dbReference>
<keyword evidence="2" id="KW-1003">Cell membrane</keyword>
<keyword evidence="5 6" id="KW-0472">Membrane</keyword>
<evidence type="ECO:0000313" key="8">
    <source>
        <dbReference type="Proteomes" id="UP000005481"/>
    </source>
</evidence>
<dbReference type="InterPro" id="IPR051327">
    <property type="entry name" value="MATE_MepA_subfamily"/>
</dbReference>
<dbReference type="HOGENOM" id="CLU_012893_0_1_9"/>
<reference evidence="7 8" key="1">
    <citation type="submission" date="2011-08" db="EMBL/GenBank/DDBJ databases">
        <authorList>
            <person name="Weinstock G."/>
            <person name="Sodergren E."/>
            <person name="Clifton S."/>
            <person name="Fulton L."/>
            <person name="Fulton B."/>
            <person name="Courtney L."/>
            <person name="Fronick C."/>
            <person name="Harrison M."/>
            <person name="Strong C."/>
            <person name="Farmer C."/>
            <person name="Delahaunty K."/>
            <person name="Markovic C."/>
            <person name="Hall O."/>
            <person name="Minx P."/>
            <person name="Tomlinson C."/>
            <person name="Mitreva M."/>
            <person name="Hou S."/>
            <person name="Chen J."/>
            <person name="Wollam A."/>
            <person name="Pepin K.H."/>
            <person name="Johnson M."/>
            <person name="Bhonagiri V."/>
            <person name="Zhang X."/>
            <person name="Suruliraj S."/>
            <person name="Warren W."/>
            <person name="Chinwalla A."/>
            <person name="Mardis E.R."/>
            <person name="Wilson R.K."/>
        </authorList>
    </citation>
    <scope>NUCLEOTIDE SEQUENCE [LARGE SCALE GENOMIC DNA]</scope>
    <source>
        <strain evidence="7 8">F0357</strain>
    </source>
</reference>
<dbReference type="EMBL" id="AGCJ01000038">
    <property type="protein sequence ID" value="EHM41110.1"/>
    <property type="molecule type" value="Genomic_DNA"/>
</dbReference>
<dbReference type="GO" id="GO:0042910">
    <property type="term" value="F:xenobiotic transmembrane transporter activity"/>
    <property type="evidence" value="ECO:0007669"/>
    <property type="project" value="InterPro"/>
</dbReference>
<evidence type="ECO:0000256" key="6">
    <source>
        <dbReference type="SAM" id="Phobius"/>
    </source>
</evidence>
<keyword evidence="4 6" id="KW-1133">Transmembrane helix</keyword>
<dbReference type="AlphaFoldDB" id="G9YH55"/>
<feature type="transmembrane region" description="Helical" evidence="6">
    <location>
        <begin position="47"/>
        <end position="67"/>
    </location>
</feature>